<dbReference type="InterPro" id="IPR050979">
    <property type="entry name" value="LD-transpeptidase"/>
</dbReference>
<dbReference type="RefSeq" id="WP_380536885.1">
    <property type="nucleotide sequence ID" value="NZ_JBHFAB010000010.1"/>
</dbReference>
<reference evidence="9 10" key="1">
    <citation type="submission" date="2024-09" db="EMBL/GenBank/DDBJ databases">
        <authorList>
            <person name="Lee S.D."/>
        </authorList>
    </citation>
    <scope>NUCLEOTIDE SEQUENCE [LARGE SCALE GENOMIC DNA]</scope>
    <source>
        <strain evidence="9 10">N8-3</strain>
    </source>
</reference>
<feature type="active site" description="Nucleophile" evidence="7">
    <location>
        <position position="207"/>
    </location>
</feature>
<evidence type="ECO:0000313" key="10">
    <source>
        <dbReference type="Proteomes" id="UP001592531"/>
    </source>
</evidence>
<name>A0ABV6VWQ5_9ACTN</name>
<feature type="active site" description="Proton donor/acceptor" evidence="7">
    <location>
        <position position="190"/>
    </location>
</feature>
<organism evidence="9 10">
    <name type="scientific">Streptacidiphilus cavernicola</name>
    <dbReference type="NCBI Taxonomy" id="3342716"/>
    <lineage>
        <taxon>Bacteria</taxon>
        <taxon>Bacillati</taxon>
        <taxon>Actinomycetota</taxon>
        <taxon>Actinomycetes</taxon>
        <taxon>Kitasatosporales</taxon>
        <taxon>Streptomycetaceae</taxon>
        <taxon>Streptacidiphilus</taxon>
    </lineage>
</organism>
<evidence type="ECO:0000256" key="1">
    <source>
        <dbReference type="ARBA" id="ARBA00004752"/>
    </source>
</evidence>
<gene>
    <name evidence="9" type="ORF">ACEZDE_15960</name>
</gene>
<dbReference type="PROSITE" id="PS52029">
    <property type="entry name" value="LD_TPASE"/>
    <property type="match status" value="1"/>
</dbReference>
<feature type="domain" description="L,D-TPase catalytic" evidence="8">
    <location>
        <begin position="105"/>
        <end position="231"/>
    </location>
</feature>
<dbReference type="Gene3D" id="2.40.440.10">
    <property type="entry name" value="L,D-transpeptidase catalytic domain-like"/>
    <property type="match status" value="1"/>
</dbReference>
<keyword evidence="6 7" id="KW-0961">Cell wall biogenesis/degradation</keyword>
<dbReference type="Proteomes" id="UP001592531">
    <property type="component" value="Unassembled WGS sequence"/>
</dbReference>
<evidence type="ECO:0000256" key="7">
    <source>
        <dbReference type="PROSITE-ProRule" id="PRU01373"/>
    </source>
</evidence>
<keyword evidence="5" id="KW-0012">Acyltransferase</keyword>
<comment type="pathway">
    <text evidence="1 7">Cell wall biogenesis; peptidoglycan biosynthesis.</text>
</comment>
<evidence type="ECO:0000256" key="2">
    <source>
        <dbReference type="ARBA" id="ARBA00022679"/>
    </source>
</evidence>
<dbReference type="Pfam" id="PF17964">
    <property type="entry name" value="Big_10"/>
    <property type="match status" value="1"/>
</dbReference>
<dbReference type="CDD" id="cd13432">
    <property type="entry name" value="LDT_IgD_like_2"/>
    <property type="match status" value="1"/>
</dbReference>
<dbReference type="InterPro" id="IPR005490">
    <property type="entry name" value="LD_TPept_cat_dom"/>
</dbReference>
<keyword evidence="2" id="KW-0808">Transferase</keyword>
<dbReference type="Gene3D" id="2.60.40.3710">
    <property type="match status" value="1"/>
</dbReference>
<dbReference type="CDD" id="cd16913">
    <property type="entry name" value="YkuD_like"/>
    <property type="match status" value="1"/>
</dbReference>
<evidence type="ECO:0000259" key="8">
    <source>
        <dbReference type="PROSITE" id="PS52029"/>
    </source>
</evidence>
<proteinExistence type="predicted"/>
<protein>
    <submittedName>
        <fullName evidence="9">Ig-like domain-containing protein</fullName>
    </submittedName>
</protein>
<evidence type="ECO:0000256" key="6">
    <source>
        <dbReference type="ARBA" id="ARBA00023316"/>
    </source>
</evidence>
<comment type="caution">
    <text evidence="9">The sequence shown here is derived from an EMBL/GenBank/DDBJ whole genome shotgun (WGS) entry which is preliminary data.</text>
</comment>
<evidence type="ECO:0000256" key="4">
    <source>
        <dbReference type="ARBA" id="ARBA00022984"/>
    </source>
</evidence>
<keyword evidence="4 7" id="KW-0573">Peptidoglycan synthesis</keyword>
<dbReference type="InterPro" id="IPR041280">
    <property type="entry name" value="Big_10"/>
</dbReference>
<dbReference type="PANTHER" id="PTHR30582:SF2">
    <property type="entry name" value="L,D-TRANSPEPTIDASE YCIB-RELATED"/>
    <property type="match status" value="1"/>
</dbReference>
<dbReference type="Pfam" id="PF03734">
    <property type="entry name" value="YkuD"/>
    <property type="match status" value="1"/>
</dbReference>
<evidence type="ECO:0000256" key="5">
    <source>
        <dbReference type="ARBA" id="ARBA00023315"/>
    </source>
</evidence>
<dbReference type="InterPro" id="IPR038063">
    <property type="entry name" value="Transpep_catalytic_dom"/>
</dbReference>
<dbReference type="SUPFAM" id="SSF141523">
    <property type="entry name" value="L,D-transpeptidase catalytic domain-like"/>
    <property type="match status" value="1"/>
</dbReference>
<dbReference type="PANTHER" id="PTHR30582">
    <property type="entry name" value="L,D-TRANSPEPTIDASE"/>
    <property type="match status" value="1"/>
</dbReference>
<sequence>MLLDSIAPQSGSTVGVAMPISVVFSKPVAASARAEIEKHLKLTTSVPITGAWHWFSSSRVDFRPKSYWPTGTKVTLDAQLTAVADGNGRYGVHSYLHTFTIGADDEAHVYADRHLMKIYRNGTLVKTFPIDAGSAAYPSWSGTMAVIDKSREVLMDSCSVHIACSKSDPNYYHAYYPLAVHLTASGTYVHYSDGDPQPGHSAGSHGCIHLSMTNAQWFYDFAREGDPVTITGTPRQAAPAYNGYADYNISDWTTWTSPTSSGLGQITTTVTPPA</sequence>
<accession>A0ABV6VWQ5</accession>
<keyword evidence="3 7" id="KW-0133">Cell shape</keyword>
<keyword evidence="10" id="KW-1185">Reference proteome</keyword>
<evidence type="ECO:0000313" key="9">
    <source>
        <dbReference type="EMBL" id="MFC1418128.1"/>
    </source>
</evidence>
<evidence type="ECO:0000256" key="3">
    <source>
        <dbReference type="ARBA" id="ARBA00022960"/>
    </source>
</evidence>
<dbReference type="EMBL" id="JBHFAB010000010">
    <property type="protein sequence ID" value="MFC1418128.1"/>
    <property type="molecule type" value="Genomic_DNA"/>
</dbReference>